<name>A0ABZ1GFE3_9ACTN</name>
<dbReference type="RefSeq" id="WP_326751154.1">
    <property type="nucleotide sequence ID" value="NZ_CP109134.1"/>
</dbReference>
<sequence length="77" mass="7627">MVVRHSAGAVTAVIGLLLLPSLLGPPFGGARAWIAGISPTAALEKLTQTSDATAGTPGGLGPGRPCCWSPGARRCCS</sequence>
<dbReference type="GeneID" id="91541531"/>
<protein>
    <submittedName>
        <fullName evidence="1">Uncharacterized protein</fullName>
    </submittedName>
</protein>
<proteinExistence type="predicted"/>
<dbReference type="EMBL" id="CP109134">
    <property type="protein sequence ID" value="WSD04858.1"/>
    <property type="molecule type" value="Genomic_DNA"/>
</dbReference>
<evidence type="ECO:0000313" key="2">
    <source>
        <dbReference type="Proteomes" id="UP001335325"/>
    </source>
</evidence>
<dbReference type="Proteomes" id="UP001335325">
    <property type="component" value="Chromosome"/>
</dbReference>
<reference evidence="1 2" key="1">
    <citation type="submission" date="2022-10" db="EMBL/GenBank/DDBJ databases">
        <title>The complete genomes of actinobacterial strains from the NBC collection.</title>
        <authorList>
            <person name="Joergensen T.S."/>
            <person name="Alvarez Arevalo M."/>
            <person name="Sterndorff E.B."/>
            <person name="Faurdal D."/>
            <person name="Vuksanovic O."/>
            <person name="Mourched A.-S."/>
            <person name="Charusanti P."/>
            <person name="Shaw S."/>
            <person name="Blin K."/>
            <person name="Weber T."/>
        </authorList>
    </citation>
    <scope>NUCLEOTIDE SEQUENCE [LARGE SCALE GENOMIC DNA]</scope>
    <source>
        <strain evidence="1 2">NBC 01753</strain>
    </source>
</reference>
<keyword evidence="2" id="KW-1185">Reference proteome</keyword>
<evidence type="ECO:0000313" key="1">
    <source>
        <dbReference type="EMBL" id="WSD04858.1"/>
    </source>
</evidence>
<accession>A0ABZ1GFE3</accession>
<organism evidence="1 2">
    <name type="scientific">Streptomyces hirsutus</name>
    <dbReference type="NCBI Taxonomy" id="35620"/>
    <lineage>
        <taxon>Bacteria</taxon>
        <taxon>Bacillati</taxon>
        <taxon>Actinomycetota</taxon>
        <taxon>Actinomycetes</taxon>
        <taxon>Kitasatosporales</taxon>
        <taxon>Streptomycetaceae</taxon>
        <taxon>Streptomyces</taxon>
    </lineage>
</organism>
<gene>
    <name evidence="1" type="ORF">OIE73_03135</name>
</gene>